<evidence type="ECO:0000313" key="1">
    <source>
        <dbReference type="EMBL" id="KAI3699903.1"/>
    </source>
</evidence>
<dbReference type="Proteomes" id="UP001055811">
    <property type="component" value="Linkage Group LG08"/>
</dbReference>
<name>A0ACB8ZRR3_CICIN</name>
<dbReference type="EMBL" id="CM042016">
    <property type="protein sequence ID" value="KAI3699903.1"/>
    <property type="molecule type" value="Genomic_DNA"/>
</dbReference>
<keyword evidence="2" id="KW-1185">Reference proteome</keyword>
<gene>
    <name evidence="1" type="ORF">L2E82_44510</name>
</gene>
<accession>A0ACB8ZRR3</accession>
<comment type="caution">
    <text evidence="1">The sequence shown here is derived from an EMBL/GenBank/DDBJ whole genome shotgun (WGS) entry which is preliminary data.</text>
</comment>
<proteinExistence type="predicted"/>
<evidence type="ECO:0000313" key="2">
    <source>
        <dbReference type="Proteomes" id="UP001055811"/>
    </source>
</evidence>
<sequence>MKSLESKMREVRVYIAVSVVAFAICITVAVSAFYVIICRRRKKTKTIQNCSSCNKSVDLELQKLNLSVRTASEKKVSFESSSQVESLDDHLLPTTPGKLAAVVVESYTVEELSSATGDFSTANLIEGVVYHGRLKGKNVAIKCTNPDTISKIKFDLFHTAARFHPNIMRLLGVCSGIDSHDTGEFLVFEYAKNGSLKDWIHGGLAMKSQFIASCSCFLTWNQRLKICLNIATALQYMHQVINPSYVHRNIKSRNIFLDEEFHAKVGNFGMEDCVGDHRYPDEVPASGYLSSSFPTTWDKGYMAPECTDSDDNTISTDIYAYGVVLLEILSGKPPIVRGKSENNDENTRLSETIKVILESGNVEEQLREWMDNVLGENYSFEAAMVLANLGRACVDDDPSMRPAAGEIVVKLSELMRGGEEQVIVRESSCRPLVAQPFAIKDVDEF</sequence>
<protein>
    <submittedName>
        <fullName evidence="1">Uncharacterized protein</fullName>
    </submittedName>
</protein>
<reference evidence="1 2" key="2">
    <citation type="journal article" date="2022" name="Mol. Ecol. Resour.">
        <title>The genomes of chicory, endive, great burdock and yacon provide insights into Asteraceae paleo-polyploidization history and plant inulin production.</title>
        <authorList>
            <person name="Fan W."/>
            <person name="Wang S."/>
            <person name="Wang H."/>
            <person name="Wang A."/>
            <person name="Jiang F."/>
            <person name="Liu H."/>
            <person name="Zhao H."/>
            <person name="Xu D."/>
            <person name="Zhang Y."/>
        </authorList>
    </citation>
    <scope>NUCLEOTIDE SEQUENCE [LARGE SCALE GENOMIC DNA]</scope>
    <source>
        <strain evidence="2">cv. Punajuju</strain>
        <tissue evidence="1">Leaves</tissue>
    </source>
</reference>
<reference evidence="2" key="1">
    <citation type="journal article" date="2022" name="Mol. Ecol. Resour.">
        <title>The genomes of chicory, endive, great burdock and yacon provide insights into Asteraceae palaeo-polyploidization history and plant inulin production.</title>
        <authorList>
            <person name="Fan W."/>
            <person name="Wang S."/>
            <person name="Wang H."/>
            <person name="Wang A."/>
            <person name="Jiang F."/>
            <person name="Liu H."/>
            <person name="Zhao H."/>
            <person name="Xu D."/>
            <person name="Zhang Y."/>
        </authorList>
    </citation>
    <scope>NUCLEOTIDE SEQUENCE [LARGE SCALE GENOMIC DNA]</scope>
    <source>
        <strain evidence="2">cv. Punajuju</strain>
    </source>
</reference>
<organism evidence="1 2">
    <name type="scientific">Cichorium intybus</name>
    <name type="common">Chicory</name>
    <dbReference type="NCBI Taxonomy" id="13427"/>
    <lineage>
        <taxon>Eukaryota</taxon>
        <taxon>Viridiplantae</taxon>
        <taxon>Streptophyta</taxon>
        <taxon>Embryophyta</taxon>
        <taxon>Tracheophyta</taxon>
        <taxon>Spermatophyta</taxon>
        <taxon>Magnoliopsida</taxon>
        <taxon>eudicotyledons</taxon>
        <taxon>Gunneridae</taxon>
        <taxon>Pentapetalae</taxon>
        <taxon>asterids</taxon>
        <taxon>campanulids</taxon>
        <taxon>Asterales</taxon>
        <taxon>Asteraceae</taxon>
        <taxon>Cichorioideae</taxon>
        <taxon>Cichorieae</taxon>
        <taxon>Cichoriinae</taxon>
        <taxon>Cichorium</taxon>
    </lineage>
</organism>